<dbReference type="Proteomes" id="UP000646365">
    <property type="component" value="Unassembled WGS sequence"/>
</dbReference>
<evidence type="ECO:0000256" key="1">
    <source>
        <dbReference type="ARBA" id="ARBA00022676"/>
    </source>
</evidence>
<dbReference type="Pfam" id="PF01075">
    <property type="entry name" value="Glyco_transf_9"/>
    <property type="match status" value="1"/>
</dbReference>
<reference evidence="3" key="2">
    <citation type="submission" date="2020-09" db="EMBL/GenBank/DDBJ databases">
        <authorList>
            <person name="Sun Q."/>
            <person name="Zhou Y."/>
        </authorList>
    </citation>
    <scope>NUCLEOTIDE SEQUENCE</scope>
    <source>
        <strain evidence="3">CGMCC 1.15725</strain>
    </source>
</reference>
<proteinExistence type="predicted"/>
<evidence type="ECO:0000313" key="3">
    <source>
        <dbReference type="EMBL" id="GGF27509.1"/>
    </source>
</evidence>
<organism evidence="3 4">
    <name type="scientific">Aliidongia dinghuensis</name>
    <dbReference type="NCBI Taxonomy" id="1867774"/>
    <lineage>
        <taxon>Bacteria</taxon>
        <taxon>Pseudomonadati</taxon>
        <taxon>Pseudomonadota</taxon>
        <taxon>Alphaproteobacteria</taxon>
        <taxon>Rhodospirillales</taxon>
        <taxon>Dongiaceae</taxon>
        <taxon>Aliidongia</taxon>
    </lineage>
</organism>
<dbReference type="InterPro" id="IPR051199">
    <property type="entry name" value="LPS_LOS_Heptosyltrfase"/>
</dbReference>
<name>A0A8J3E674_9PROT</name>
<comment type="caution">
    <text evidence="3">The sequence shown here is derived from an EMBL/GenBank/DDBJ whole genome shotgun (WGS) entry which is preliminary data.</text>
</comment>
<keyword evidence="4" id="KW-1185">Reference proteome</keyword>
<dbReference type="Gene3D" id="3.40.50.2000">
    <property type="entry name" value="Glycogen Phosphorylase B"/>
    <property type="match status" value="2"/>
</dbReference>
<evidence type="ECO:0008006" key="5">
    <source>
        <dbReference type="Google" id="ProtNLM"/>
    </source>
</evidence>
<dbReference type="GO" id="GO:0008713">
    <property type="term" value="F:ADP-heptose-lipopolysaccharide heptosyltransferase activity"/>
    <property type="evidence" value="ECO:0007669"/>
    <property type="project" value="TreeGrafter"/>
</dbReference>
<dbReference type="AlphaFoldDB" id="A0A8J3E674"/>
<sequence>MITTGLVEARGRPFPDARVSIFTRPHFRSLYQSNPHVSAVYAANFPMGTDKRFGIAGAMDLLRQVWKLRRRRFDCVINLGGDFRENLLSWLISPRGTVSPYWEAGHPFRRMIREGLGSLRAHPVPIERATLNIYDAQECIARTLGATGPAQPRLYMEDGEATRHAPTLDAIGLHVSASLECKQWPLSSWRALIAGIRARGFGVRIFAAPDERASLMAGYGDVIDAQTELITGSLRDFFEALSRVRAVVCLDSFSIHAAYAIGVPSIMLNGSHLAEMVLPPGAELVNGGLGLACAPCMNSPTCGGSDKPYQCIRGISADAVLERLDRLDRLCSASTP</sequence>
<evidence type="ECO:0000313" key="4">
    <source>
        <dbReference type="Proteomes" id="UP000646365"/>
    </source>
</evidence>
<dbReference type="SUPFAM" id="SSF53756">
    <property type="entry name" value="UDP-Glycosyltransferase/glycogen phosphorylase"/>
    <property type="match status" value="1"/>
</dbReference>
<protein>
    <recommendedName>
        <fullName evidence="5">Glycosyltransferase family 9 protein</fullName>
    </recommendedName>
</protein>
<dbReference type="CDD" id="cd03789">
    <property type="entry name" value="GT9_LPS_heptosyltransferase"/>
    <property type="match status" value="1"/>
</dbReference>
<gene>
    <name evidence="3" type="ORF">GCM10011611_36910</name>
</gene>
<dbReference type="GO" id="GO:0009244">
    <property type="term" value="P:lipopolysaccharide core region biosynthetic process"/>
    <property type="evidence" value="ECO:0007669"/>
    <property type="project" value="TreeGrafter"/>
</dbReference>
<dbReference type="GO" id="GO:0005829">
    <property type="term" value="C:cytosol"/>
    <property type="evidence" value="ECO:0007669"/>
    <property type="project" value="TreeGrafter"/>
</dbReference>
<accession>A0A8J3E674</accession>
<dbReference type="RefSeq" id="WP_189048406.1">
    <property type="nucleotide sequence ID" value="NZ_BMJQ01000009.1"/>
</dbReference>
<dbReference type="PANTHER" id="PTHR30160">
    <property type="entry name" value="TETRAACYLDISACCHARIDE 4'-KINASE-RELATED"/>
    <property type="match status" value="1"/>
</dbReference>
<keyword evidence="1" id="KW-0328">Glycosyltransferase</keyword>
<reference evidence="3" key="1">
    <citation type="journal article" date="2014" name="Int. J. Syst. Evol. Microbiol.">
        <title>Complete genome sequence of Corynebacterium casei LMG S-19264T (=DSM 44701T), isolated from a smear-ripened cheese.</title>
        <authorList>
            <consortium name="US DOE Joint Genome Institute (JGI-PGF)"/>
            <person name="Walter F."/>
            <person name="Albersmeier A."/>
            <person name="Kalinowski J."/>
            <person name="Ruckert C."/>
        </authorList>
    </citation>
    <scope>NUCLEOTIDE SEQUENCE</scope>
    <source>
        <strain evidence="3">CGMCC 1.15725</strain>
    </source>
</reference>
<evidence type="ECO:0000256" key="2">
    <source>
        <dbReference type="ARBA" id="ARBA00022679"/>
    </source>
</evidence>
<dbReference type="InterPro" id="IPR002201">
    <property type="entry name" value="Glyco_trans_9"/>
</dbReference>
<keyword evidence="2" id="KW-0808">Transferase</keyword>
<dbReference type="EMBL" id="BMJQ01000009">
    <property type="protein sequence ID" value="GGF27509.1"/>
    <property type="molecule type" value="Genomic_DNA"/>
</dbReference>